<dbReference type="AlphaFoldDB" id="A0A836CFQ9"/>
<dbReference type="EMBL" id="JAFCMP010000257">
    <property type="protein sequence ID" value="KAG5182201.1"/>
    <property type="molecule type" value="Genomic_DNA"/>
</dbReference>
<feature type="transmembrane region" description="Helical" evidence="6">
    <location>
        <begin position="308"/>
        <end position="334"/>
    </location>
</feature>
<dbReference type="InterPro" id="IPR011011">
    <property type="entry name" value="Znf_FYVE_PHD"/>
</dbReference>
<feature type="region of interest" description="Disordered" evidence="5">
    <location>
        <begin position="1"/>
        <end position="26"/>
    </location>
</feature>
<evidence type="ECO:0000313" key="8">
    <source>
        <dbReference type="EMBL" id="KAG5182201.1"/>
    </source>
</evidence>
<gene>
    <name evidence="8" type="ORF">JKP88DRAFT_245653</name>
</gene>
<feature type="compositionally biased region" description="Low complexity" evidence="5">
    <location>
        <begin position="174"/>
        <end position="191"/>
    </location>
</feature>
<keyword evidence="6" id="KW-0812">Transmembrane</keyword>
<dbReference type="GO" id="GO:0008270">
    <property type="term" value="F:zinc ion binding"/>
    <property type="evidence" value="ECO:0007669"/>
    <property type="project" value="UniProtKB-KW"/>
</dbReference>
<proteinExistence type="predicted"/>
<dbReference type="PANTHER" id="PTHR46280:SF3">
    <property type="entry name" value="PLECKSTRIN HOMOLOGY DOMAIN-CONTAINING FAMILY F MEMBER 1 HOMOLOG"/>
    <property type="match status" value="1"/>
</dbReference>
<dbReference type="InterPro" id="IPR017455">
    <property type="entry name" value="Znf_FYVE-rel"/>
</dbReference>
<dbReference type="InterPro" id="IPR051765">
    <property type="entry name" value="PH_domain-containing_F"/>
</dbReference>
<evidence type="ECO:0000256" key="5">
    <source>
        <dbReference type="SAM" id="MobiDB-lite"/>
    </source>
</evidence>
<keyword evidence="6" id="KW-0472">Membrane</keyword>
<keyword evidence="3" id="KW-0862">Zinc</keyword>
<dbReference type="OrthoDB" id="295078at2759"/>
<dbReference type="SUPFAM" id="SSF57903">
    <property type="entry name" value="FYVE/PHD zinc finger"/>
    <property type="match status" value="1"/>
</dbReference>
<evidence type="ECO:0000313" key="9">
    <source>
        <dbReference type="Proteomes" id="UP000664859"/>
    </source>
</evidence>
<dbReference type="InterPro" id="IPR000306">
    <property type="entry name" value="Znf_FYVE"/>
</dbReference>
<dbReference type="SMART" id="SM00064">
    <property type="entry name" value="FYVE"/>
    <property type="match status" value="1"/>
</dbReference>
<evidence type="ECO:0000256" key="3">
    <source>
        <dbReference type="ARBA" id="ARBA00022833"/>
    </source>
</evidence>
<name>A0A836CFQ9_9STRA</name>
<keyword evidence="2 4" id="KW-0863">Zinc-finger</keyword>
<dbReference type="GO" id="GO:0005769">
    <property type="term" value="C:early endosome"/>
    <property type="evidence" value="ECO:0007669"/>
    <property type="project" value="TreeGrafter"/>
</dbReference>
<accession>A0A836CFQ9</accession>
<dbReference type="PANTHER" id="PTHR46280">
    <property type="entry name" value="PLECKSTRIN HOMOLOGY DOMAIN-CONTAINING FAMILY F MEMBER 2-RELATED"/>
    <property type="match status" value="1"/>
</dbReference>
<dbReference type="Gene3D" id="3.30.40.10">
    <property type="entry name" value="Zinc/RING finger domain, C3HC4 (zinc finger)"/>
    <property type="match status" value="1"/>
</dbReference>
<feature type="domain" description="FYVE-type" evidence="7">
    <location>
        <begin position="65"/>
        <end position="123"/>
    </location>
</feature>
<feature type="compositionally biased region" description="Acidic residues" evidence="5">
    <location>
        <begin position="1"/>
        <end position="12"/>
    </location>
</feature>
<dbReference type="GO" id="GO:0007032">
    <property type="term" value="P:endosome organization"/>
    <property type="evidence" value="ECO:0007669"/>
    <property type="project" value="TreeGrafter"/>
</dbReference>
<evidence type="ECO:0000259" key="7">
    <source>
        <dbReference type="PROSITE" id="PS50178"/>
    </source>
</evidence>
<dbReference type="Pfam" id="PF01363">
    <property type="entry name" value="FYVE"/>
    <property type="match status" value="1"/>
</dbReference>
<comment type="caution">
    <text evidence="8">The sequence shown here is derived from an EMBL/GenBank/DDBJ whole genome shotgun (WGS) entry which is preliminary data.</text>
</comment>
<reference evidence="8" key="1">
    <citation type="submission" date="2021-02" db="EMBL/GenBank/DDBJ databases">
        <title>First Annotated Genome of the Yellow-green Alga Tribonema minus.</title>
        <authorList>
            <person name="Mahan K.M."/>
        </authorList>
    </citation>
    <scope>NUCLEOTIDE SEQUENCE</scope>
    <source>
        <strain evidence="8">UTEX B ZZ1240</strain>
    </source>
</reference>
<feature type="region of interest" description="Disordered" evidence="5">
    <location>
        <begin position="165"/>
        <end position="191"/>
    </location>
</feature>
<keyword evidence="6" id="KW-1133">Transmembrane helix</keyword>
<keyword evidence="9" id="KW-1185">Reference proteome</keyword>
<protein>
    <recommendedName>
        <fullName evidence="7">FYVE-type domain-containing protein</fullName>
    </recommendedName>
</protein>
<dbReference type="Proteomes" id="UP000664859">
    <property type="component" value="Unassembled WGS sequence"/>
</dbReference>
<dbReference type="InterPro" id="IPR013083">
    <property type="entry name" value="Znf_RING/FYVE/PHD"/>
</dbReference>
<organism evidence="8 9">
    <name type="scientific">Tribonema minus</name>
    <dbReference type="NCBI Taxonomy" id="303371"/>
    <lineage>
        <taxon>Eukaryota</taxon>
        <taxon>Sar</taxon>
        <taxon>Stramenopiles</taxon>
        <taxon>Ochrophyta</taxon>
        <taxon>PX clade</taxon>
        <taxon>Xanthophyceae</taxon>
        <taxon>Tribonematales</taxon>
        <taxon>Tribonemataceae</taxon>
        <taxon>Tribonema</taxon>
    </lineage>
</organism>
<evidence type="ECO:0000256" key="6">
    <source>
        <dbReference type="SAM" id="Phobius"/>
    </source>
</evidence>
<evidence type="ECO:0000256" key="1">
    <source>
        <dbReference type="ARBA" id="ARBA00022723"/>
    </source>
</evidence>
<dbReference type="GO" id="GO:0008333">
    <property type="term" value="P:endosome to lysosome transport"/>
    <property type="evidence" value="ECO:0007669"/>
    <property type="project" value="TreeGrafter"/>
</dbReference>
<dbReference type="PROSITE" id="PS50178">
    <property type="entry name" value="ZF_FYVE"/>
    <property type="match status" value="1"/>
</dbReference>
<keyword evidence="1" id="KW-0479">Metal-binding</keyword>
<sequence>MMLEELSTEMDFDEPKLRSRAARTPRTKQRLQVLGQKLEAAAISDPAAASSPDAVQTSFREVIGELNQTECISCSSAFSIMNRRHHCRDCLAACCNSCSQARRAVPGMDGLQRVCSACEKLAPAPAGADLVTIIKQMNTTTAAEELETAPSSPCEQSSADALQPQPTLFWGDDSSLPTSSQQQSPRSKAAQAAIEAAAAGVQAAAPAEPRAAIGFLNALAAVAAAPRTRRYGIEHIAAIYAPDTLPATHVVEGEEFDALYRVNGGVVAEACQGCIGSCGECAPEGEQQGDAVASEIEEVVQVQVEVSWTVTAVVVQLAIFVPLMAAMTCMVLTFDVGM</sequence>
<evidence type="ECO:0000256" key="2">
    <source>
        <dbReference type="ARBA" id="ARBA00022771"/>
    </source>
</evidence>
<dbReference type="GO" id="GO:0035091">
    <property type="term" value="F:phosphatidylinositol binding"/>
    <property type="evidence" value="ECO:0007669"/>
    <property type="project" value="TreeGrafter"/>
</dbReference>
<evidence type="ECO:0000256" key="4">
    <source>
        <dbReference type="PROSITE-ProRule" id="PRU00091"/>
    </source>
</evidence>